<comment type="catalytic activity">
    <reaction evidence="10">
        <text>an acyl-CoA + a 1,2-diacyl-sn-glycerol = a triacyl-sn-glycerol + CoA</text>
        <dbReference type="Rhea" id="RHEA:10868"/>
        <dbReference type="ChEBI" id="CHEBI:17815"/>
        <dbReference type="ChEBI" id="CHEBI:57287"/>
        <dbReference type="ChEBI" id="CHEBI:58342"/>
        <dbReference type="ChEBI" id="CHEBI:64615"/>
        <dbReference type="EC" id="2.3.1.20"/>
    </reaction>
</comment>
<evidence type="ECO:0000259" key="12">
    <source>
        <dbReference type="Pfam" id="PF06974"/>
    </source>
</evidence>
<evidence type="ECO:0000256" key="1">
    <source>
        <dbReference type="ARBA" id="ARBA00004771"/>
    </source>
</evidence>
<dbReference type="PANTHER" id="PTHR31650:SF1">
    <property type="entry name" value="WAX ESTER SYNTHASE_DIACYLGLYCEROL ACYLTRANSFERASE 4-RELATED"/>
    <property type="match status" value="1"/>
</dbReference>
<sequence length="468" mass="49970">MSVRRLSPEDELMLRLDDLWPQDIGAIGILDGTALLDPDDALRIDALREAIGARLERAPRFRQLICSPGRFRGGPVWVDAPAVDLRHHVRVHALPKGSDEGQLLGAVETLRSRRLDPSRPQWEMWFLPGLAENRVGLFIRWQHAIADGRAAVSLLAAFLDPGPDAARPAAAAWTPAPWPTSAALVLDLLGHRARGLSTMAGHLLRPRATLTTIRDAVPMLRETLAQEPGPETSLNRLVGPGRRFAVLRATLPEVEQLAAAHGATVNDVLLAMTAGGLRALLSARGEPVEGVRIPVYVPVSLRPRAGGTSEGNLISQMVVPLPLGAGDPSGRLRRIAGSTVRRKTVTRPSLGTVFRSRTIGRVMLRAVNRQRVNVETGKVRGPAAPVYLAGAHLLEIFPVLNLVGRVGLGVGALSYDGALEICVTADRDGCPDLDVFVDGARRELALLAAAAGTTSAPRAAGSTHPPEP</sequence>
<dbReference type="InterPro" id="IPR004255">
    <property type="entry name" value="O-acyltransferase_WSD1_N"/>
</dbReference>
<dbReference type="EMBL" id="BAABBA010000003">
    <property type="protein sequence ID" value="GAA4286387.1"/>
    <property type="molecule type" value="Genomic_DNA"/>
</dbReference>
<evidence type="ECO:0000256" key="3">
    <source>
        <dbReference type="ARBA" id="ARBA00009587"/>
    </source>
</evidence>
<comment type="similarity">
    <text evidence="3">Belongs to the long-chain O-acyltransferase family.</text>
</comment>
<evidence type="ECO:0000256" key="2">
    <source>
        <dbReference type="ARBA" id="ARBA00005189"/>
    </source>
</evidence>
<comment type="pathway">
    <text evidence="2">Lipid metabolism.</text>
</comment>
<dbReference type="SUPFAM" id="SSF52777">
    <property type="entry name" value="CoA-dependent acyltransferases"/>
    <property type="match status" value="2"/>
</dbReference>
<name>A0ABP8ERE9_9MICO</name>
<keyword evidence="14" id="KW-1185">Reference proteome</keyword>
<organism evidence="13 14">
    <name type="scientific">Georgenia daeguensis</name>
    <dbReference type="NCBI Taxonomy" id="908355"/>
    <lineage>
        <taxon>Bacteria</taxon>
        <taxon>Bacillati</taxon>
        <taxon>Actinomycetota</taxon>
        <taxon>Actinomycetes</taxon>
        <taxon>Micrococcales</taxon>
        <taxon>Bogoriellaceae</taxon>
        <taxon>Georgenia</taxon>
    </lineage>
</organism>
<dbReference type="Gene3D" id="3.30.559.10">
    <property type="entry name" value="Chloramphenicol acetyltransferase-like domain"/>
    <property type="match status" value="1"/>
</dbReference>
<dbReference type="InterPro" id="IPR045034">
    <property type="entry name" value="O-acyltransferase_WSD1-like"/>
</dbReference>
<evidence type="ECO:0000313" key="14">
    <source>
        <dbReference type="Proteomes" id="UP001499841"/>
    </source>
</evidence>
<evidence type="ECO:0000256" key="7">
    <source>
        <dbReference type="ARBA" id="ARBA00022798"/>
    </source>
</evidence>
<proteinExistence type="inferred from homology"/>
<evidence type="ECO:0000313" key="13">
    <source>
        <dbReference type="EMBL" id="GAA4286387.1"/>
    </source>
</evidence>
<evidence type="ECO:0000256" key="6">
    <source>
        <dbReference type="ARBA" id="ARBA00022679"/>
    </source>
</evidence>
<dbReference type="Gene3D" id="3.30.559.30">
    <property type="entry name" value="Nonribosomal peptide synthetase, condensation domain"/>
    <property type="match status" value="1"/>
</dbReference>
<keyword evidence="6" id="KW-0808">Transferase</keyword>
<keyword evidence="9" id="KW-0012">Acyltransferase</keyword>
<dbReference type="Pfam" id="PF03007">
    <property type="entry name" value="WS_DGAT_cat"/>
    <property type="match status" value="1"/>
</dbReference>
<keyword evidence="8" id="KW-0443">Lipid metabolism</keyword>
<dbReference type="EC" id="2.3.1.20" evidence="4"/>
<evidence type="ECO:0000256" key="4">
    <source>
        <dbReference type="ARBA" id="ARBA00013244"/>
    </source>
</evidence>
<evidence type="ECO:0000256" key="5">
    <source>
        <dbReference type="ARBA" id="ARBA00022516"/>
    </source>
</evidence>
<evidence type="ECO:0000256" key="10">
    <source>
        <dbReference type="ARBA" id="ARBA00048109"/>
    </source>
</evidence>
<keyword evidence="5" id="KW-0444">Lipid biosynthesis</keyword>
<dbReference type="Proteomes" id="UP001499841">
    <property type="component" value="Unassembled WGS sequence"/>
</dbReference>
<feature type="domain" description="O-acyltransferase WSD1-like N-terminal" evidence="11">
    <location>
        <begin position="6"/>
        <end position="268"/>
    </location>
</feature>
<dbReference type="Pfam" id="PF06974">
    <property type="entry name" value="WS_DGAT_C"/>
    <property type="match status" value="1"/>
</dbReference>
<accession>A0ABP8ERE9</accession>
<dbReference type="PANTHER" id="PTHR31650">
    <property type="entry name" value="O-ACYLTRANSFERASE (WSD1-LIKE) FAMILY PROTEIN"/>
    <property type="match status" value="1"/>
</dbReference>
<evidence type="ECO:0000256" key="8">
    <source>
        <dbReference type="ARBA" id="ARBA00023098"/>
    </source>
</evidence>
<evidence type="ECO:0000259" key="11">
    <source>
        <dbReference type="Pfam" id="PF03007"/>
    </source>
</evidence>
<evidence type="ECO:0000256" key="9">
    <source>
        <dbReference type="ARBA" id="ARBA00023315"/>
    </source>
</evidence>
<gene>
    <name evidence="13" type="ORF">GCM10022262_07460</name>
</gene>
<protein>
    <recommendedName>
        <fullName evidence="4">diacylglycerol O-acyltransferase</fullName>
        <ecNumber evidence="4">2.3.1.20</ecNumber>
    </recommendedName>
</protein>
<keyword evidence="7" id="KW-0319">Glycerol metabolism</keyword>
<comment type="pathway">
    <text evidence="1">Glycerolipid metabolism; triacylglycerol biosynthesis.</text>
</comment>
<dbReference type="InterPro" id="IPR009721">
    <property type="entry name" value="O-acyltransferase_WSD1_C"/>
</dbReference>
<comment type="caution">
    <text evidence="13">The sequence shown here is derived from an EMBL/GenBank/DDBJ whole genome shotgun (WGS) entry which is preliminary data.</text>
</comment>
<dbReference type="InterPro" id="IPR023213">
    <property type="entry name" value="CAT-like_dom_sf"/>
</dbReference>
<reference evidence="14" key="1">
    <citation type="journal article" date="2019" name="Int. J. Syst. Evol. Microbiol.">
        <title>The Global Catalogue of Microorganisms (GCM) 10K type strain sequencing project: providing services to taxonomists for standard genome sequencing and annotation.</title>
        <authorList>
            <consortium name="The Broad Institute Genomics Platform"/>
            <consortium name="The Broad Institute Genome Sequencing Center for Infectious Disease"/>
            <person name="Wu L."/>
            <person name="Ma J."/>
        </authorList>
    </citation>
    <scope>NUCLEOTIDE SEQUENCE [LARGE SCALE GENOMIC DNA]</scope>
    <source>
        <strain evidence="14">JCM 17459</strain>
    </source>
</reference>
<dbReference type="RefSeq" id="WP_345037847.1">
    <property type="nucleotide sequence ID" value="NZ_BAABBA010000003.1"/>
</dbReference>
<feature type="domain" description="O-acyltransferase WSD1 C-terminal" evidence="12">
    <location>
        <begin position="311"/>
        <end position="447"/>
    </location>
</feature>